<organism evidence="2 3">
    <name type="scientific">Neisseria chenwenguii</name>
    <dbReference type="NCBI Taxonomy" id="1853278"/>
    <lineage>
        <taxon>Bacteria</taxon>
        <taxon>Pseudomonadati</taxon>
        <taxon>Pseudomonadota</taxon>
        <taxon>Betaproteobacteria</taxon>
        <taxon>Neisseriales</taxon>
        <taxon>Neisseriaceae</taxon>
        <taxon>Neisseria</taxon>
    </lineage>
</organism>
<feature type="signal peptide" evidence="1">
    <location>
        <begin position="1"/>
        <end position="22"/>
    </location>
</feature>
<proteinExistence type="predicted"/>
<accession>A0A220S4M3</accession>
<dbReference type="RefSeq" id="WP_089037140.1">
    <property type="nucleotide sequence ID" value="NZ_CP022278.1"/>
</dbReference>
<name>A0A220S4M3_9NEIS</name>
<sequence length="177" mass="19740">MKKCLPAAAVAVALMAVLPAQADDLLTGDVRLACEATLCLSSGERPSECAPSLKRYFSIKHRKLSDTIKGRLNFLKLCPASNEENMPQLVNAIAHGAGRCDAKELNRVMRYTVQVRQCPRYHYSRDRDSCPIVSKTYIRPSKPSYCKAYFEHGWTTAGDAVRYVGEEKNGGKWVDVR</sequence>
<feature type="chain" id="PRO_5012262253" evidence="1">
    <location>
        <begin position="23"/>
        <end position="177"/>
    </location>
</feature>
<keyword evidence="3" id="KW-1185">Reference proteome</keyword>
<gene>
    <name evidence="2" type="ORF">BG910_04710</name>
</gene>
<protein>
    <submittedName>
        <fullName evidence="2">Conjugal transfer protein TrbM</fullName>
    </submittedName>
</protein>
<dbReference type="AlphaFoldDB" id="A0A220S4M3"/>
<dbReference type="Proteomes" id="UP000198238">
    <property type="component" value="Chromosome"/>
</dbReference>
<dbReference type="InterPro" id="IPR009989">
    <property type="entry name" value="TrbM"/>
</dbReference>
<evidence type="ECO:0000313" key="3">
    <source>
        <dbReference type="Proteomes" id="UP000198238"/>
    </source>
</evidence>
<dbReference type="KEGG" id="nei:BG910_04710"/>
<keyword evidence="1" id="KW-0732">Signal</keyword>
<evidence type="ECO:0000313" key="2">
    <source>
        <dbReference type="EMBL" id="ASK28454.1"/>
    </source>
</evidence>
<dbReference type="EMBL" id="CP022278">
    <property type="protein sequence ID" value="ASK28454.1"/>
    <property type="molecule type" value="Genomic_DNA"/>
</dbReference>
<reference evidence="2 3" key="1">
    <citation type="submission" date="2017-06" db="EMBL/GenBank/DDBJ databases">
        <title>Neisseria chenwenguii sp. nov., isolated from the intestinal contents of Tibetan Plateau Pika in Yushu, Qinghai Province, China.</title>
        <authorList>
            <person name="Zhang G."/>
        </authorList>
    </citation>
    <scope>NUCLEOTIDE SEQUENCE [LARGE SCALE GENOMIC DNA]</scope>
    <source>
        <strain evidence="2 3">10023</strain>
    </source>
</reference>
<evidence type="ECO:0000256" key="1">
    <source>
        <dbReference type="SAM" id="SignalP"/>
    </source>
</evidence>
<dbReference type="Pfam" id="PF07424">
    <property type="entry name" value="TrbM"/>
    <property type="match status" value="1"/>
</dbReference>